<dbReference type="PROSITE" id="PS00217">
    <property type="entry name" value="SUGAR_TRANSPORT_2"/>
    <property type="match status" value="1"/>
</dbReference>
<protein>
    <submittedName>
        <fullName evidence="11">Sugar porter family MFS transporter</fullName>
    </submittedName>
</protein>
<feature type="transmembrane region" description="Helical" evidence="9">
    <location>
        <begin position="146"/>
        <end position="166"/>
    </location>
</feature>
<evidence type="ECO:0000256" key="6">
    <source>
        <dbReference type="ARBA" id="ARBA00023136"/>
    </source>
</evidence>
<gene>
    <name evidence="11" type="ORF">NQV15_00215</name>
</gene>
<keyword evidence="5 9" id="KW-1133">Transmembrane helix</keyword>
<evidence type="ECO:0000256" key="9">
    <source>
        <dbReference type="SAM" id="Phobius"/>
    </source>
</evidence>
<dbReference type="Pfam" id="PF00083">
    <property type="entry name" value="Sugar_tr"/>
    <property type="match status" value="1"/>
</dbReference>
<dbReference type="EMBL" id="CP102173">
    <property type="protein sequence ID" value="UUP13774.1"/>
    <property type="molecule type" value="Genomic_DNA"/>
</dbReference>
<dbReference type="NCBIfam" id="TIGR00879">
    <property type="entry name" value="SP"/>
    <property type="match status" value="1"/>
</dbReference>
<dbReference type="PROSITE" id="PS50850">
    <property type="entry name" value="MFS"/>
    <property type="match status" value="1"/>
</dbReference>
<feature type="transmembrane region" description="Helical" evidence="9">
    <location>
        <begin position="424"/>
        <end position="442"/>
    </location>
</feature>
<feature type="transmembrane region" description="Helical" evidence="9">
    <location>
        <begin position="61"/>
        <end position="80"/>
    </location>
</feature>
<keyword evidence="3 7" id="KW-0813">Transport</keyword>
<name>A0ABY5M6J4_9ACTN</name>
<evidence type="ECO:0000313" key="11">
    <source>
        <dbReference type="EMBL" id="UUP13774.1"/>
    </source>
</evidence>
<feature type="region of interest" description="Disordered" evidence="8">
    <location>
        <begin position="461"/>
        <end position="480"/>
    </location>
</feature>
<feature type="transmembrane region" description="Helical" evidence="9">
    <location>
        <begin position="258"/>
        <end position="282"/>
    </location>
</feature>
<dbReference type="Proteomes" id="UP001316184">
    <property type="component" value="Chromosome"/>
</dbReference>
<sequence length="480" mass="51122">MSQTKTQDAAQPKMLNGLMLMVAVVSAVSGLLYGYDTGIISGALLQIGDEFDTGHGMEQSIAAGILAGAVVGALACSVLSERWGRHKTILLICVVFIVGSLACSIAPSAILLAAARVLLGFAVGGATQTVPMYVAEMAPAAIRGRLVLCFQLAIGVGIVIATVVGATEKVDWRISIGAAAVPALIMLVLQLRLPESPRWLVKQGRTDDAEAVLQRVRPDGFDISAEMGEIVELEKRKKETKRSHRGWSGLRQAWVRPALIVGCGVAAFTQLSGIEMIIYYAPTILTDNGFSTTAALRVSVGLGVTYLIMMIVGLIIVDMVGRRRLTLIMVPGAAIALFVLGTLFVTGHAGKDNIPFIVTCLIVFMVFNAGGLQLMGWLTGSEIYPLAVRGAGTAAQSATLWGTNLLITLTLLTMIDTFGVGQVFWLYGLFNVAAWIFVWRLLPELTGHSLEDIERHLQDGEFSPKDFEGHAKSKPAGSTA</sequence>
<evidence type="ECO:0000256" key="8">
    <source>
        <dbReference type="SAM" id="MobiDB-lite"/>
    </source>
</evidence>
<dbReference type="SUPFAM" id="SSF103473">
    <property type="entry name" value="MFS general substrate transporter"/>
    <property type="match status" value="1"/>
</dbReference>
<evidence type="ECO:0000313" key="12">
    <source>
        <dbReference type="Proteomes" id="UP001316184"/>
    </source>
</evidence>
<reference evidence="11 12" key="1">
    <citation type="submission" date="2022-08" db="EMBL/GenBank/DDBJ databases">
        <title>novel species in genus Aeromicrobium.</title>
        <authorList>
            <person name="Ye L."/>
        </authorList>
    </citation>
    <scope>NUCLEOTIDE SEQUENCE [LARGE SCALE GENOMIC DNA]</scope>
    <source>
        <strain evidence="12">zg-Y1379</strain>
    </source>
</reference>
<dbReference type="InterPro" id="IPR050814">
    <property type="entry name" value="Myo-inositol_Transporter"/>
</dbReference>
<feature type="transmembrane region" description="Helical" evidence="9">
    <location>
        <begin position="15"/>
        <end position="35"/>
    </location>
</feature>
<dbReference type="PRINTS" id="PR00171">
    <property type="entry name" value="SUGRTRNSPORT"/>
</dbReference>
<feature type="transmembrane region" description="Helical" evidence="9">
    <location>
        <begin position="117"/>
        <end position="134"/>
    </location>
</feature>
<dbReference type="InterPro" id="IPR005828">
    <property type="entry name" value="MFS_sugar_transport-like"/>
</dbReference>
<dbReference type="PANTHER" id="PTHR48020">
    <property type="entry name" value="PROTON MYO-INOSITOL COTRANSPORTER"/>
    <property type="match status" value="1"/>
</dbReference>
<feature type="compositionally biased region" description="Basic and acidic residues" evidence="8">
    <location>
        <begin position="461"/>
        <end position="471"/>
    </location>
</feature>
<dbReference type="Gene3D" id="1.20.1250.20">
    <property type="entry name" value="MFS general substrate transporter like domains"/>
    <property type="match status" value="1"/>
</dbReference>
<dbReference type="InterPro" id="IPR005829">
    <property type="entry name" value="Sugar_transporter_CS"/>
</dbReference>
<evidence type="ECO:0000256" key="4">
    <source>
        <dbReference type="ARBA" id="ARBA00022692"/>
    </source>
</evidence>
<evidence type="ECO:0000256" key="1">
    <source>
        <dbReference type="ARBA" id="ARBA00004651"/>
    </source>
</evidence>
<organism evidence="11 12">
    <name type="scientific">Aeromicrobium wangtongii</name>
    <dbReference type="NCBI Taxonomy" id="2969247"/>
    <lineage>
        <taxon>Bacteria</taxon>
        <taxon>Bacillati</taxon>
        <taxon>Actinomycetota</taxon>
        <taxon>Actinomycetes</taxon>
        <taxon>Propionibacteriales</taxon>
        <taxon>Nocardioidaceae</taxon>
        <taxon>Aeromicrobium</taxon>
    </lineage>
</organism>
<feature type="domain" description="Major facilitator superfamily (MFS) profile" evidence="10">
    <location>
        <begin position="22"/>
        <end position="446"/>
    </location>
</feature>
<evidence type="ECO:0000256" key="3">
    <source>
        <dbReference type="ARBA" id="ARBA00022448"/>
    </source>
</evidence>
<dbReference type="PANTHER" id="PTHR48020:SF12">
    <property type="entry name" value="PROTON MYO-INOSITOL COTRANSPORTER"/>
    <property type="match status" value="1"/>
</dbReference>
<feature type="transmembrane region" description="Helical" evidence="9">
    <location>
        <begin position="324"/>
        <end position="344"/>
    </location>
</feature>
<feature type="transmembrane region" description="Helical" evidence="9">
    <location>
        <begin position="89"/>
        <end position="111"/>
    </location>
</feature>
<feature type="transmembrane region" description="Helical" evidence="9">
    <location>
        <begin position="398"/>
        <end position="418"/>
    </location>
</feature>
<evidence type="ECO:0000256" key="7">
    <source>
        <dbReference type="RuleBase" id="RU003346"/>
    </source>
</evidence>
<dbReference type="InterPro" id="IPR003663">
    <property type="entry name" value="Sugar/inositol_transpt"/>
</dbReference>
<comment type="subcellular location">
    <subcellularLocation>
        <location evidence="1">Cell membrane</location>
        <topology evidence="1">Multi-pass membrane protein</topology>
    </subcellularLocation>
</comment>
<dbReference type="RefSeq" id="WP_232402618.1">
    <property type="nucleotide sequence ID" value="NZ_CP102173.1"/>
</dbReference>
<dbReference type="InterPro" id="IPR020846">
    <property type="entry name" value="MFS_dom"/>
</dbReference>
<dbReference type="InterPro" id="IPR036259">
    <property type="entry name" value="MFS_trans_sf"/>
</dbReference>
<evidence type="ECO:0000259" key="10">
    <source>
        <dbReference type="PROSITE" id="PS50850"/>
    </source>
</evidence>
<comment type="similarity">
    <text evidence="2 7">Belongs to the major facilitator superfamily. Sugar transporter (TC 2.A.1.1) family.</text>
</comment>
<feature type="transmembrane region" description="Helical" evidence="9">
    <location>
        <begin position="172"/>
        <end position="193"/>
    </location>
</feature>
<keyword evidence="12" id="KW-1185">Reference proteome</keyword>
<accession>A0ABY5M6J4</accession>
<evidence type="ECO:0000256" key="2">
    <source>
        <dbReference type="ARBA" id="ARBA00010992"/>
    </source>
</evidence>
<feature type="transmembrane region" description="Helical" evidence="9">
    <location>
        <begin position="356"/>
        <end position="378"/>
    </location>
</feature>
<evidence type="ECO:0000256" key="5">
    <source>
        <dbReference type="ARBA" id="ARBA00022989"/>
    </source>
</evidence>
<keyword evidence="6 9" id="KW-0472">Membrane</keyword>
<feature type="transmembrane region" description="Helical" evidence="9">
    <location>
        <begin position="294"/>
        <end position="317"/>
    </location>
</feature>
<proteinExistence type="inferred from homology"/>
<keyword evidence="4 9" id="KW-0812">Transmembrane</keyword>